<dbReference type="KEGG" id="acab:QRX50_19515"/>
<dbReference type="SUPFAM" id="SSF88659">
    <property type="entry name" value="Sigma3 and sigma4 domains of RNA polymerase sigma factors"/>
    <property type="match status" value="1"/>
</dbReference>
<dbReference type="AlphaFoldDB" id="A0A9Y2IMF9"/>
<protein>
    <submittedName>
        <fullName evidence="1">Uncharacterized protein</fullName>
    </submittedName>
</protein>
<reference evidence="1 2" key="1">
    <citation type="submission" date="2023-06" db="EMBL/GenBank/DDBJ databases">
        <authorList>
            <person name="Oyuntsetseg B."/>
            <person name="Kim S.B."/>
        </authorList>
    </citation>
    <scope>NUCLEOTIDE SEQUENCE [LARGE SCALE GENOMIC DNA]</scope>
    <source>
        <strain evidence="1 2">2-15</strain>
    </source>
</reference>
<sequence length="111" mass="11818">MVATRSPAGAPNEDARIRGLVLAAVHGELAAGIARDRLRAVLQEALLLDEVALLPLRQRFTLWAAAVQRRTVAEVAELAGWTPAQVARLLRAALRTVAKSGYGQAVTEGAR</sequence>
<organism evidence="1 2">
    <name type="scientific">Amycolatopsis carbonis</name>
    <dbReference type="NCBI Taxonomy" id="715471"/>
    <lineage>
        <taxon>Bacteria</taxon>
        <taxon>Bacillati</taxon>
        <taxon>Actinomycetota</taxon>
        <taxon>Actinomycetes</taxon>
        <taxon>Pseudonocardiales</taxon>
        <taxon>Pseudonocardiaceae</taxon>
        <taxon>Amycolatopsis</taxon>
    </lineage>
</organism>
<gene>
    <name evidence="1" type="ORF">QRX50_19515</name>
</gene>
<dbReference type="Proteomes" id="UP001236014">
    <property type="component" value="Chromosome"/>
</dbReference>
<dbReference type="EMBL" id="CP127294">
    <property type="protein sequence ID" value="WIX82807.1"/>
    <property type="molecule type" value="Genomic_DNA"/>
</dbReference>
<evidence type="ECO:0000313" key="1">
    <source>
        <dbReference type="EMBL" id="WIX82807.1"/>
    </source>
</evidence>
<dbReference type="InterPro" id="IPR013324">
    <property type="entry name" value="RNA_pol_sigma_r3/r4-like"/>
</dbReference>
<name>A0A9Y2IMF9_9PSEU</name>
<evidence type="ECO:0000313" key="2">
    <source>
        <dbReference type="Proteomes" id="UP001236014"/>
    </source>
</evidence>
<dbReference type="RefSeq" id="WP_285973372.1">
    <property type="nucleotide sequence ID" value="NZ_CP127294.1"/>
</dbReference>
<proteinExistence type="predicted"/>
<keyword evidence="2" id="KW-1185">Reference proteome</keyword>
<accession>A0A9Y2IMF9</accession>